<protein>
    <submittedName>
        <fullName evidence="5">Mannitol dehydrogenase family protein</fullName>
        <ecNumber evidence="5">1.1.1.-</ecNumber>
    </submittedName>
</protein>
<dbReference type="Gene3D" id="1.10.1040.10">
    <property type="entry name" value="N-(1-d-carboxylethyl)-l-norvaline Dehydrogenase, domain 2"/>
    <property type="match status" value="1"/>
</dbReference>
<evidence type="ECO:0000313" key="6">
    <source>
        <dbReference type="Proteomes" id="UP001589733"/>
    </source>
</evidence>
<dbReference type="InterPro" id="IPR000669">
    <property type="entry name" value="Mannitol_DH"/>
</dbReference>
<dbReference type="InterPro" id="IPR008927">
    <property type="entry name" value="6-PGluconate_DH-like_C_sf"/>
</dbReference>
<reference evidence="5 6" key="1">
    <citation type="submission" date="2024-09" db="EMBL/GenBank/DDBJ databases">
        <authorList>
            <person name="Sun Q."/>
            <person name="Mori K."/>
        </authorList>
    </citation>
    <scope>NUCLEOTIDE SEQUENCE [LARGE SCALE GENOMIC DNA]</scope>
    <source>
        <strain evidence="5 6">JCM 13503</strain>
    </source>
</reference>
<evidence type="ECO:0000256" key="2">
    <source>
        <dbReference type="ARBA" id="ARBA00023027"/>
    </source>
</evidence>
<dbReference type="PANTHER" id="PTHR43362">
    <property type="entry name" value="MANNITOL DEHYDROGENASE DSF1-RELATED"/>
    <property type="match status" value="1"/>
</dbReference>
<organism evidence="5 6">
    <name type="scientific">Deinococcus oregonensis</name>
    <dbReference type="NCBI Taxonomy" id="1805970"/>
    <lineage>
        <taxon>Bacteria</taxon>
        <taxon>Thermotogati</taxon>
        <taxon>Deinococcota</taxon>
        <taxon>Deinococci</taxon>
        <taxon>Deinococcales</taxon>
        <taxon>Deinococcaceae</taxon>
        <taxon>Deinococcus</taxon>
    </lineage>
</organism>
<sequence length="501" mass="54460">MVKLNKSTLNALGSSVLVPSYDPSAVRSSIVHFGVGGFHRSHEAMYLDRLLNLGGHDDWAICGVGVLPHDARMQAVLAAQDNLYTLITKSPDGHSEARVIGAINSFLFAPADPEAVLEKLADPGTKIVSLTVTEGGYSVNNVTGQFEASSPAIQHDLSAGSVPQTVFGFITEGLRRRRERGLAPFTVMSCDNMQGNGYVAQHAFTAFARLKDAELGEWVAQHVAFPNSMVDRITPVTSEQTRQELAADYGIEDEWPVLAETFTQWVLEEKFTLGRPALESVGVHVVDDVEPYELMKLRLLNASHQAMSHLGLLSGFTYAHEVCQHPLFVDFLLGYMADEATPTLQAVPGIDLVAYRQQLIERFGSPAIQDTLARLVAEGSERIPKFLLPVIREQLGRDGQIERSALVVAAWSVYVESAHSGHFSLIDPRAERLTAAVLREGQDPGAFLELADIFGDLAHDGRFRAAYLAARESLQRLGALGALQELIARTQGKTSLGAGPV</sequence>
<evidence type="ECO:0000259" key="4">
    <source>
        <dbReference type="Pfam" id="PF08125"/>
    </source>
</evidence>
<dbReference type="PROSITE" id="PS00974">
    <property type="entry name" value="MANNITOL_DHGENASE"/>
    <property type="match status" value="1"/>
</dbReference>
<dbReference type="InterPro" id="IPR013328">
    <property type="entry name" value="6PGD_dom2"/>
</dbReference>
<dbReference type="PRINTS" id="PR00084">
    <property type="entry name" value="MTLDHDRGNASE"/>
</dbReference>
<gene>
    <name evidence="5" type="ORF">ACFFLM_22300</name>
</gene>
<dbReference type="PANTHER" id="PTHR43362:SF1">
    <property type="entry name" value="MANNITOL DEHYDROGENASE 2-RELATED"/>
    <property type="match status" value="1"/>
</dbReference>
<feature type="domain" description="Mannitol dehydrogenase N-terminal" evidence="3">
    <location>
        <begin position="29"/>
        <end position="279"/>
    </location>
</feature>
<dbReference type="Gene3D" id="3.40.50.720">
    <property type="entry name" value="NAD(P)-binding Rossmann-like Domain"/>
    <property type="match status" value="1"/>
</dbReference>
<accession>A0ABV6B4M7</accession>
<keyword evidence="6" id="KW-1185">Reference proteome</keyword>
<dbReference type="InterPro" id="IPR050988">
    <property type="entry name" value="Mannitol_DH/Oxidoreductase"/>
</dbReference>
<dbReference type="InterPro" id="IPR023027">
    <property type="entry name" value="Mannitol_DH_CS"/>
</dbReference>
<keyword evidence="1 5" id="KW-0560">Oxidoreductase</keyword>
<evidence type="ECO:0000256" key="1">
    <source>
        <dbReference type="ARBA" id="ARBA00023002"/>
    </source>
</evidence>
<dbReference type="EC" id="1.1.1.-" evidence="5"/>
<dbReference type="Proteomes" id="UP001589733">
    <property type="component" value="Unassembled WGS sequence"/>
</dbReference>
<dbReference type="RefSeq" id="WP_380015892.1">
    <property type="nucleotide sequence ID" value="NZ_JBHLYR010000063.1"/>
</dbReference>
<keyword evidence="2" id="KW-0520">NAD</keyword>
<dbReference type="InterPro" id="IPR013118">
    <property type="entry name" value="Mannitol_DH_C"/>
</dbReference>
<feature type="domain" description="Mannitol dehydrogenase C-terminal" evidence="4">
    <location>
        <begin position="288"/>
        <end position="466"/>
    </location>
</feature>
<dbReference type="GO" id="GO:0016491">
    <property type="term" value="F:oxidoreductase activity"/>
    <property type="evidence" value="ECO:0007669"/>
    <property type="project" value="UniProtKB-KW"/>
</dbReference>
<dbReference type="Pfam" id="PF08125">
    <property type="entry name" value="Mannitol_dh_C"/>
    <property type="match status" value="1"/>
</dbReference>
<evidence type="ECO:0000313" key="5">
    <source>
        <dbReference type="EMBL" id="MFB9994697.1"/>
    </source>
</evidence>
<dbReference type="InterPro" id="IPR036291">
    <property type="entry name" value="NAD(P)-bd_dom_sf"/>
</dbReference>
<dbReference type="Pfam" id="PF01232">
    <property type="entry name" value="Mannitol_dh"/>
    <property type="match status" value="1"/>
</dbReference>
<dbReference type="SUPFAM" id="SSF48179">
    <property type="entry name" value="6-phosphogluconate dehydrogenase C-terminal domain-like"/>
    <property type="match status" value="1"/>
</dbReference>
<dbReference type="SUPFAM" id="SSF51735">
    <property type="entry name" value="NAD(P)-binding Rossmann-fold domains"/>
    <property type="match status" value="1"/>
</dbReference>
<evidence type="ECO:0000259" key="3">
    <source>
        <dbReference type="Pfam" id="PF01232"/>
    </source>
</evidence>
<dbReference type="EMBL" id="JBHLYR010000063">
    <property type="protein sequence ID" value="MFB9994697.1"/>
    <property type="molecule type" value="Genomic_DNA"/>
</dbReference>
<dbReference type="InterPro" id="IPR013131">
    <property type="entry name" value="Mannitol_DH_N"/>
</dbReference>
<proteinExistence type="predicted"/>
<comment type="caution">
    <text evidence="5">The sequence shown here is derived from an EMBL/GenBank/DDBJ whole genome shotgun (WGS) entry which is preliminary data.</text>
</comment>
<name>A0ABV6B4M7_9DEIO</name>